<accession>A0AAW1KGC7</accession>
<comment type="caution">
    <text evidence="1">The sequence shown here is derived from an EMBL/GenBank/DDBJ whole genome shotgun (WGS) entry which is preliminary data.</text>
</comment>
<name>A0AAW1KGC7_POPJA</name>
<proteinExistence type="predicted"/>
<dbReference type="AlphaFoldDB" id="A0AAW1KGC7"/>
<evidence type="ECO:0000313" key="2">
    <source>
        <dbReference type="Proteomes" id="UP001458880"/>
    </source>
</evidence>
<sequence length="161" mass="18341">MISCLDENKEFNFSLLDGILAINTASNRVSQKTIVNCYKHAGFYPYSEFDDDDELPLTRWILKQKDSEAVDEDSLTLHDWAITNDLLKGPLNSEIFHAFQEVDDDLLTCEYPSKLEIAAAVATTQLNENLDSEEEDEESESLFEIPTVQQVFNAMKTLCTY</sequence>
<dbReference type="EMBL" id="JASPKY010000252">
    <property type="protein sequence ID" value="KAK9716800.1"/>
    <property type="molecule type" value="Genomic_DNA"/>
</dbReference>
<protein>
    <submittedName>
        <fullName evidence="1">Uncharacterized protein</fullName>
    </submittedName>
</protein>
<dbReference type="Proteomes" id="UP001458880">
    <property type="component" value="Unassembled WGS sequence"/>
</dbReference>
<organism evidence="1 2">
    <name type="scientific">Popillia japonica</name>
    <name type="common">Japanese beetle</name>
    <dbReference type="NCBI Taxonomy" id="7064"/>
    <lineage>
        <taxon>Eukaryota</taxon>
        <taxon>Metazoa</taxon>
        <taxon>Ecdysozoa</taxon>
        <taxon>Arthropoda</taxon>
        <taxon>Hexapoda</taxon>
        <taxon>Insecta</taxon>
        <taxon>Pterygota</taxon>
        <taxon>Neoptera</taxon>
        <taxon>Endopterygota</taxon>
        <taxon>Coleoptera</taxon>
        <taxon>Polyphaga</taxon>
        <taxon>Scarabaeiformia</taxon>
        <taxon>Scarabaeidae</taxon>
        <taxon>Rutelinae</taxon>
        <taxon>Popillia</taxon>
    </lineage>
</organism>
<evidence type="ECO:0000313" key="1">
    <source>
        <dbReference type="EMBL" id="KAK9716800.1"/>
    </source>
</evidence>
<keyword evidence="2" id="KW-1185">Reference proteome</keyword>
<gene>
    <name evidence="1" type="ORF">QE152_g24540</name>
</gene>
<reference evidence="1 2" key="1">
    <citation type="journal article" date="2024" name="BMC Genomics">
        <title>De novo assembly and annotation of Popillia japonica's genome with initial clues to its potential as an invasive pest.</title>
        <authorList>
            <person name="Cucini C."/>
            <person name="Boschi S."/>
            <person name="Funari R."/>
            <person name="Cardaioli E."/>
            <person name="Iannotti N."/>
            <person name="Marturano G."/>
            <person name="Paoli F."/>
            <person name="Bruttini M."/>
            <person name="Carapelli A."/>
            <person name="Frati F."/>
            <person name="Nardi F."/>
        </authorList>
    </citation>
    <scope>NUCLEOTIDE SEQUENCE [LARGE SCALE GENOMIC DNA]</scope>
    <source>
        <strain evidence="1">DMR45628</strain>
    </source>
</reference>